<dbReference type="SUPFAM" id="SSF49899">
    <property type="entry name" value="Concanavalin A-like lectins/glucanases"/>
    <property type="match status" value="1"/>
</dbReference>
<name>A0AAD6E4J5_9EURO</name>
<feature type="domain" description="Beta-xylosidase C-terminal Concanavalin A-like" evidence="8">
    <location>
        <begin position="320"/>
        <end position="530"/>
    </location>
</feature>
<proteinExistence type="inferred from homology"/>
<evidence type="ECO:0000256" key="7">
    <source>
        <dbReference type="RuleBase" id="RU361187"/>
    </source>
</evidence>
<gene>
    <name evidence="9" type="ORF">N7450_001720</name>
</gene>
<keyword evidence="4 7" id="KW-0326">Glycosidase</keyword>
<dbReference type="SUPFAM" id="SSF75005">
    <property type="entry name" value="Arabinanase/levansucrase/invertase"/>
    <property type="match status" value="1"/>
</dbReference>
<keyword evidence="10" id="KW-1185">Reference proteome</keyword>
<dbReference type="GO" id="GO:0004553">
    <property type="term" value="F:hydrolase activity, hydrolyzing O-glycosyl compounds"/>
    <property type="evidence" value="ECO:0007669"/>
    <property type="project" value="InterPro"/>
</dbReference>
<dbReference type="GO" id="GO:0005975">
    <property type="term" value="P:carbohydrate metabolic process"/>
    <property type="evidence" value="ECO:0007669"/>
    <property type="project" value="InterPro"/>
</dbReference>
<dbReference type="CDD" id="cd18833">
    <property type="entry name" value="GH43_PcXyl-like"/>
    <property type="match status" value="1"/>
</dbReference>
<evidence type="ECO:0000313" key="9">
    <source>
        <dbReference type="EMBL" id="KAJ5600653.1"/>
    </source>
</evidence>
<evidence type="ECO:0000256" key="1">
    <source>
        <dbReference type="ARBA" id="ARBA00009865"/>
    </source>
</evidence>
<dbReference type="InterPro" id="IPR023296">
    <property type="entry name" value="Glyco_hydro_beta-prop_sf"/>
</dbReference>
<evidence type="ECO:0000256" key="5">
    <source>
        <dbReference type="PIRSR" id="PIRSR606710-1"/>
    </source>
</evidence>
<keyword evidence="3 7" id="KW-0378">Hydrolase</keyword>
<dbReference type="PANTHER" id="PTHR42812:SF17">
    <property type="entry name" value="BETA-XYLOSIDASE C-TERMINAL CONCANAVALIN A-LIKE DOMAIN-CONTAINING PROTEIN-RELATED"/>
    <property type="match status" value="1"/>
</dbReference>
<evidence type="ECO:0000256" key="3">
    <source>
        <dbReference type="ARBA" id="ARBA00022801"/>
    </source>
</evidence>
<dbReference type="Gene3D" id="2.60.120.200">
    <property type="match status" value="1"/>
</dbReference>
<keyword evidence="2" id="KW-0732">Signal</keyword>
<dbReference type="EMBL" id="JAQJAC010000001">
    <property type="protein sequence ID" value="KAJ5600653.1"/>
    <property type="molecule type" value="Genomic_DNA"/>
</dbReference>
<dbReference type="Pfam" id="PF04616">
    <property type="entry name" value="Glyco_hydro_43"/>
    <property type="match status" value="1"/>
</dbReference>
<comment type="similarity">
    <text evidence="1 7">Belongs to the glycosyl hydrolase 43 family.</text>
</comment>
<dbReference type="PANTHER" id="PTHR42812">
    <property type="entry name" value="BETA-XYLOSIDASE"/>
    <property type="match status" value="1"/>
</dbReference>
<dbReference type="Proteomes" id="UP001216150">
    <property type="component" value="Unassembled WGS sequence"/>
</dbReference>
<protein>
    <submittedName>
        <fullName evidence="9">Glycoside hydrolase family 43 protein</fullName>
    </submittedName>
</protein>
<evidence type="ECO:0000256" key="4">
    <source>
        <dbReference type="ARBA" id="ARBA00023295"/>
    </source>
</evidence>
<evidence type="ECO:0000256" key="2">
    <source>
        <dbReference type="ARBA" id="ARBA00022729"/>
    </source>
</evidence>
<evidence type="ECO:0000313" key="10">
    <source>
        <dbReference type="Proteomes" id="UP001216150"/>
    </source>
</evidence>
<dbReference type="InterPro" id="IPR051795">
    <property type="entry name" value="Glycosyl_Hydrlase_43"/>
</dbReference>
<organism evidence="9 10">
    <name type="scientific">Penicillium hetheringtonii</name>
    <dbReference type="NCBI Taxonomy" id="911720"/>
    <lineage>
        <taxon>Eukaryota</taxon>
        <taxon>Fungi</taxon>
        <taxon>Dikarya</taxon>
        <taxon>Ascomycota</taxon>
        <taxon>Pezizomycotina</taxon>
        <taxon>Eurotiomycetes</taxon>
        <taxon>Eurotiomycetidae</taxon>
        <taxon>Eurotiales</taxon>
        <taxon>Aspergillaceae</taxon>
        <taxon>Penicillium</taxon>
    </lineage>
</organism>
<feature type="active site" description="Proton donor" evidence="5">
    <location>
        <position position="178"/>
    </location>
</feature>
<evidence type="ECO:0000259" key="8">
    <source>
        <dbReference type="Pfam" id="PF17851"/>
    </source>
</evidence>
<dbReference type="InterPro" id="IPR013320">
    <property type="entry name" value="ConA-like_dom_sf"/>
</dbReference>
<feature type="active site" description="Proton acceptor" evidence="5">
    <location>
        <position position="19"/>
    </location>
</feature>
<dbReference type="InterPro" id="IPR006710">
    <property type="entry name" value="Glyco_hydro_43"/>
</dbReference>
<evidence type="ECO:0000256" key="6">
    <source>
        <dbReference type="PIRSR" id="PIRSR606710-2"/>
    </source>
</evidence>
<accession>A0AAD6E4J5</accession>
<dbReference type="AlphaFoldDB" id="A0AAD6E4J5"/>
<reference evidence="9 10" key="1">
    <citation type="journal article" date="2023" name="IMA Fungus">
        <title>Comparative genomic study of the Penicillium genus elucidates a diverse pangenome and 15 lateral gene transfer events.</title>
        <authorList>
            <person name="Petersen C."/>
            <person name="Sorensen T."/>
            <person name="Nielsen M.R."/>
            <person name="Sondergaard T.E."/>
            <person name="Sorensen J.L."/>
            <person name="Fitzpatrick D.A."/>
            <person name="Frisvad J.C."/>
            <person name="Nielsen K.L."/>
        </authorList>
    </citation>
    <scope>NUCLEOTIDE SEQUENCE [LARGE SCALE GENOMIC DNA]</scope>
    <source>
        <strain evidence="9 10">IBT 29057</strain>
    </source>
</reference>
<dbReference type="InterPro" id="IPR041542">
    <property type="entry name" value="GH43_C2"/>
</dbReference>
<comment type="caution">
    <text evidence="9">The sequence shown here is derived from an EMBL/GenBank/DDBJ whole genome shotgun (WGS) entry which is preliminary data.</text>
</comment>
<dbReference type="Pfam" id="PF17851">
    <property type="entry name" value="GH43_C2"/>
    <property type="match status" value="1"/>
</dbReference>
<feature type="site" description="Important for catalytic activity, responsible for pKa modulation of the active site Glu and correct orientation of both the proton donor and substrate" evidence="6">
    <location>
        <position position="132"/>
    </location>
</feature>
<dbReference type="Gene3D" id="2.115.10.20">
    <property type="entry name" value="Glycosyl hydrolase domain, family 43"/>
    <property type="match status" value="1"/>
</dbReference>
<sequence>MAKHNSSYQNPILPGWHSDPSCTRVDDVFFCVTSTFDVFPGLPIYASKDLLDWKLVSHAWNRESQLPGYSAGTEGQQLGHYAATIRYHDGIFYVICVYLGAPAETGVLYTSKNPYDDSAWSDPVIFNASSIDPDLFWDDNGKVYTVLSGITLQEIDVKTGDLSDPINIWNGTGAVYPEGPHLYKKDGFYYLLIAEGGTELNHSISIARSTNIKGPYESYAKNPILTNRNTDEYFQTVGHGDLFQDTNGNWWGTGLATRGGPSWKIYPMGRETVLFPVTWEKGQWPILGPVKGRMTGWALPPRTRKLPGEGPFNSDPDVYDFKAGSEIPRNLLYFRVPREGSFSVTRNGLRIIPSRGNLTGIPGNDDLSGQKGLGFIGRRQTDTYFTYSVDMDFNPKRVGQEAGVTVFLTQMNHIDLGIVLLDSPRQDEPPRLYFRFRTEASIVDNLPAVYLPPEPVKAIPFPHSWVGEKIRLQIKTINETHYGFSAMPSNRPHAAIEIGSASAQLVSGGTGTFVGSLVGAYATCNGSEAGSDCPQGEMFMLTDGDTTDTGRSLSKCIDEDLETEEW</sequence>